<dbReference type="EMBL" id="DF144228">
    <property type="protein sequence ID" value="GAA56346.1"/>
    <property type="molecule type" value="Genomic_DNA"/>
</dbReference>
<dbReference type="SUPFAM" id="SSF56219">
    <property type="entry name" value="DNase I-like"/>
    <property type="match status" value="1"/>
</dbReference>
<keyword evidence="2" id="KW-1185">Reference proteome</keyword>
<sequence length="209" mass="23720">MNTKLGHLSCLESHLGGRFGVDARHTHDSERLFQLCVVHQLFLVSMELQHKRSRHVTWCSPTANEPRTQLDHVAISHRWRATIQDCRSLWVTQLHSDHAMVRARLTVRFHSGSRNSGSIQIHHLRRNTTAQQIRSELAQQLTTVTEYCTGSTHVDEAWQNVKGATQAASSAVCPTSPIRRQDHWMSSRSLSMIDARKSIPAGNEYDAAR</sequence>
<gene>
    <name evidence="1" type="ORF">CLF_110686</name>
</gene>
<dbReference type="InterPro" id="IPR036691">
    <property type="entry name" value="Endo/exonu/phosph_ase_sf"/>
</dbReference>
<dbReference type="Proteomes" id="UP000008909">
    <property type="component" value="Unassembled WGS sequence"/>
</dbReference>
<evidence type="ECO:0000313" key="2">
    <source>
        <dbReference type="Proteomes" id="UP000008909"/>
    </source>
</evidence>
<dbReference type="AlphaFoldDB" id="G7YTR6"/>
<name>G7YTR6_CLOSI</name>
<protein>
    <recommendedName>
        <fullName evidence="3">Endonuclease/exonuclease/phosphatase domain-containing protein</fullName>
    </recommendedName>
</protein>
<organism evidence="1 2">
    <name type="scientific">Clonorchis sinensis</name>
    <name type="common">Chinese liver fluke</name>
    <dbReference type="NCBI Taxonomy" id="79923"/>
    <lineage>
        <taxon>Eukaryota</taxon>
        <taxon>Metazoa</taxon>
        <taxon>Spiralia</taxon>
        <taxon>Lophotrochozoa</taxon>
        <taxon>Platyhelminthes</taxon>
        <taxon>Trematoda</taxon>
        <taxon>Digenea</taxon>
        <taxon>Opisthorchiida</taxon>
        <taxon>Opisthorchiata</taxon>
        <taxon>Opisthorchiidae</taxon>
        <taxon>Clonorchis</taxon>
    </lineage>
</organism>
<reference key="2">
    <citation type="submission" date="2011-10" db="EMBL/GenBank/DDBJ databases">
        <title>The genome and transcriptome sequence of Clonorchis sinensis provide insights into the carcinogenic liver fluke.</title>
        <authorList>
            <person name="Wang X."/>
            <person name="Huang Y."/>
            <person name="Chen W."/>
            <person name="Liu H."/>
            <person name="Guo L."/>
            <person name="Chen Y."/>
            <person name="Luo F."/>
            <person name="Zhou W."/>
            <person name="Sun J."/>
            <person name="Mao Q."/>
            <person name="Liang P."/>
            <person name="Zhou C."/>
            <person name="Tian Y."/>
            <person name="Men J."/>
            <person name="Lv X."/>
            <person name="Huang L."/>
            <person name="Zhou J."/>
            <person name="Hu Y."/>
            <person name="Li R."/>
            <person name="Zhang F."/>
            <person name="Lei H."/>
            <person name="Li X."/>
            <person name="Hu X."/>
            <person name="Liang C."/>
            <person name="Xu J."/>
            <person name="Wu Z."/>
            <person name="Yu X."/>
        </authorList>
    </citation>
    <scope>NUCLEOTIDE SEQUENCE</scope>
    <source>
        <strain>Henan</strain>
    </source>
</reference>
<dbReference type="Gene3D" id="3.60.10.10">
    <property type="entry name" value="Endonuclease/exonuclease/phosphatase"/>
    <property type="match status" value="1"/>
</dbReference>
<evidence type="ECO:0008006" key="3">
    <source>
        <dbReference type="Google" id="ProtNLM"/>
    </source>
</evidence>
<reference evidence="1" key="1">
    <citation type="journal article" date="2011" name="Genome Biol.">
        <title>The draft genome of the carcinogenic human liver fluke Clonorchis sinensis.</title>
        <authorList>
            <person name="Wang X."/>
            <person name="Chen W."/>
            <person name="Huang Y."/>
            <person name="Sun J."/>
            <person name="Men J."/>
            <person name="Liu H."/>
            <person name="Luo F."/>
            <person name="Guo L."/>
            <person name="Lv X."/>
            <person name="Deng C."/>
            <person name="Zhou C."/>
            <person name="Fan Y."/>
            <person name="Li X."/>
            <person name="Huang L."/>
            <person name="Hu Y."/>
            <person name="Liang C."/>
            <person name="Hu X."/>
            <person name="Xu J."/>
            <person name="Yu X."/>
        </authorList>
    </citation>
    <scope>NUCLEOTIDE SEQUENCE [LARGE SCALE GENOMIC DNA]</scope>
    <source>
        <strain evidence="1">Henan</strain>
    </source>
</reference>
<accession>G7YTR6</accession>
<proteinExistence type="predicted"/>
<evidence type="ECO:0000313" key="1">
    <source>
        <dbReference type="EMBL" id="GAA56346.1"/>
    </source>
</evidence>